<evidence type="ECO:0000313" key="2">
    <source>
        <dbReference type="Proteomes" id="UP000231259"/>
    </source>
</evidence>
<dbReference type="AlphaFoldDB" id="A0A2G8QWW9"/>
<organism evidence="1 2">
    <name type="scientific">Puniceibacterium antarcticum</name>
    <dbReference type="NCBI Taxonomy" id="1206336"/>
    <lineage>
        <taxon>Bacteria</taxon>
        <taxon>Pseudomonadati</taxon>
        <taxon>Pseudomonadota</taxon>
        <taxon>Alphaproteobacteria</taxon>
        <taxon>Rhodobacterales</taxon>
        <taxon>Paracoccaceae</taxon>
        <taxon>Puniceibacterium</taxon>
    </lineage>
</organism>
<dbReference type="RefSeq" id="WP_281256136.1">
    <property type="nucleotide sequence ID" value="NZ_AWWI01000182.1"/>
</dbReference>
<name>A0A2G8QWW9_9RHOB</name>
<proteinExistence type="predicted"/>
<dbReference type="Proteomes" id="UP000231259">
    <property type="component" value="Unassembled WGS sequence"/>
</dbReference>
<reference evidence="1 2" key="1">
    <citation type="submission" date="2013-09" db="EMBL/GenBank/DDBJ databases">
        <title>Genome sequencing of Phaeobacter antarcticus sp. nov. SM1211.</title>
        <authorList>
            <person name="Zhang X.-Y."/>
            <person name="Liu C."/>
            <person name="Chen X.-L."/>
            <person name="Xie B.-B."/>
            <person name="Qin Q.-L."/>
            <person name="Rong J.-C."/>
            <person name="Zhang Y.-Z."/>
        </authorList>
    </citation>
    <scope>NUCLEOTIDE SEQUENCE [LARGE SCALE GENOMIC DNA]</scope>
    <source>
        <strain evidence="1 2">SM1211</strain>
    </source>
</reference>
<gene>
    <name evidence="1" type="ORF">P775_27875</name>
</gene>
<accession>A0A2G8QWW9</accession>
<dbReference type="EMBL" id="AWWI01000182">
    <property type="protein sequence ID" value="PIL13786.1"/>
    <property type="molecule type" value="Genomic_DNA"/>
</dbReference>
<evidence type="ECO:0000313" key="1">
    <source>
        <dbReference type="EMBL" id="PIL13786.1"/>
    </source>
</evidence>
<sequence>MARLEKGAAIDPLAAYRQSGYRAKVAAKRPAVTGAGGGIV</sequence>
<keyword evidence="2" id="KW-1185">Reference proteome</keyword>
<comment type="caution">
    <text evidence="1">The sequence shown here is derived from an EMBL/GenBank/DDBJ whole genome shotgun (WGS) entry which is preliminary data.</text>
</comment>
<protein>
    <submittedName>
        <fullName evidence="1">Uncharacterized protein</fullName>
    </submittedName>
</protein>